<accession>A0A2P6VJR1</accession>
<dbReference type="Gene3D" id="3.20.80.10">
    <property type="entry name" value="Regulatory factor, effector binding domain"/>
    <property type="match status" value="1"/>
</dbReference>
<comment type="similarity">
    <text evidence="1">Belongs to the HEBP family.</text>
</comment>
<feature type="signal peptide" evidence="2">
    <location>
        <begin position="1"/>
        <end position="26"/>
    </location>
</feature>
<dbReference type="PANTHER" id="PTHR11220">
    <property type="entry name" value="HEME-BINDING PROTEIN-RELATED"/>
    <property type="match status" value="1"/>
</dbReference>
<dbReference type="Proteomes" id="UP000239649">
    <property type="component" value="Unassembled WGS sequence"/>
</dbReference>
<keyword evidence="4" id="KW-1185">Reference proteome</keyword>
<dbReference type="InterPro" id="IPR006917">
    <property type="entry name" value="SOUL_heme-bd"/>
</dbReference>
<sequence>MKQKWNRLLLSNRLVLLVLVAAATSAALLRAGTAGGAAAAGAGGDDWKKPGFCGRMDCPRYTAWQKSPDFQIREYDEASWVATNVSSTHYELAVKAAVPRLLEYFYGLNVEGLRMKETVPLLIYYRTDVHPHAGMRNFSVAMYLPYNYQGQPPEPNSTDVWIYRSPKSPLAVRMFQHRAREARVLDEAAALVDALEHAGHTDYESNVLMVASYNHPMKHHPHRRRYRHSEVWMRGDFKPEGRDGAGAVPADTAGAAATAGAAHV</sequence>
<dbReference type="InterPro" id="IPR011256">
    <property type="entry name" value="Reg_factor_effector_dom_sf"/>
</dbReference>
<dbReference type="PANTHER" id="PTHR11220:SF1">
    <property type="entry name" value="HEME-BINDING PROTEIN 2"/>
    <property type="match status" value="1"/>
</dbReference>
<comment type="caution">
    <text evidence="3">The sequence shown here is derived from an EMBL/GenBank/DDBJ whole genome shotgun (WGS) entry which is preliminary data.</text>
</comment>
<protein>
    <submittedName>
        <fullName evidence="3">Heme-binding 2</fullName>
    </submittedName>
</protein>
<dbReference type="SUPFAM" id="SSF55136">
    <property type="entry name" value="Probable bacterial effector-binding domain"/>
    <property type="match status" value="1"/>
</dbReference>
<dbReference type="OrthoDB" id="509787at2759"/>
<evidence type="ECO:0000256" key="1">
    <source>
        <dbReference type="ARBA" id="ARBA00009817"/>
    </source>
</evidence>
<organism evidence="3 4">
    <name type="scientific">Micractinium conductrix</name>
    <dbReference type="NCBI Taxonomy" id="554055"/>
    <lineage>
        <taxon>Eukaryota</taxon>
        <taxon>Viridiplantae</taxon>
        <taxon>Chlorophyta</taxon>
        <taxon>core chlorophytes</taxon>
        <taxon>Trebouxiophyceae</taxon>
        <taxon>Chlorellales</taxon>
        <taxon>Chlorellaceae</taxon>
        <taxon>Chlorella clade</taxon>
        <taxon>Micractinium</taxon>
    </lineage>
</organism>
<reference evidence="3 4" key="1">
    <citation type="journal article" date="2018" name="Plant J.">
        <title>Genome sequences of Chlorella sorokiniana UTEX 1602 and Micractinium conductrix SAG 241.80: implications to maltose excretion by a green alga.</title>
        <authorList>
            <person name="Arriola M.B."/>
            <person name="Velmurugan N."/>
            <person name="Zhang Y."/>
            <person name="Plunkett M.H."/>
            <person name="Hondzo H."/>
            <person name="Barney B.M."/>
        </authorList>
    </citation>
    <scope>NUCLEOTIDE SEQUENCE [LARGE SCALE GENOMIC DNA]</scope>
    <source>
        <strain evidence="3 4">SAG 241.80</strain>
    </source>
</reference>
<feature type="chain" id="PRO_5015202129" evidence="2">
    <location>
        <begin position="27"/>
        <end position="264"/>
    </location>
</feature>
<evidence type="ECO:0000256" key="2">
    <source>
        <dbReference type="SAM" id="SignalP"/>
    </source>
</evidence>
<dbReference type="EMBL" id="LHPF02000005">
    <property type="protein sequence ID" value="PSC74314.1"/>
    <property type="molecule type" value="Genomic_DNA"/>
</dbReference>
<name>A0A2P6VJR1_9CHLO</name>
<evidence type="ECO:0000313" key="3">
    <source>
        <dbReference type="EMBL" id="PSC74314.1"/>
    </source>
</evidence>
<proteinExistence type="inferred from homology"/>
<gene>
    <name evidence="3" type="ORF">C2E20_2589</name>
</gene>
<keyword evidence="2" id="KW-0732">Signal</keyword>
<dbReference type="AlphaFoldDB" id="A0A2P6VJR1"/>
<dbReference type="FunFam" id="3.20.80.10:FF:000002">
    <property type="entry name" value="Heme-binding protein 2"/>
    <property type="match status" value="1"/>
</dbReference>
<dbReference type="Pfam" id="PF04832">
    <property type="entry name" value="SOUL"/>
    <property type="match status" value="1"/>
</dbReference>
<evidence type="ECO:0000313" key="4">
    <source>
        <dbReference type="Proteomes" id="UP000239649"/>
    </source>
</evidence>